<organism evidence="3 5">
    <name type="scientific">Diaphorina citri</name>
    <name type="common">Asian citrus psyllid</name>
    <dbReference type="NCBI Taxonomy" id="121845"/>
    <lineage>
        <taxon>Eukaryota</taxon>
        <taxon>Metazoa</taxon>
        <taxon>Ecdysozoa</taxon>
        <taxon>Arthropoda</taxon>
        <taxon>Hexapoda</taxon>
        <taxon>Insecta</taxon>
        <taxon>Pterygota</taxon>
        <taxon>Neoptera</taxon>
        <taxon>Paraneoptera</taxon>
        <taxon>Hemiptera</taxon>
        <taxon>Sternorrhyncha</taxon>
        <taxon>Psylloidea</taxon>
        <taxon>Psyllidae</taxon>
        <taxon>Diaphorininae</taxon>
        <taxon>Diaphorina</taxon>
    </lineage>
</organism>
<dbReference type="STRING" id="121845.A0A1S3D197"/>
<dbReference type="Gene3D" id="2.30.30.140">
    <property type="match status" value="1"/>
</dbReference>
<dbReference type="OMA" id="MFWARVT"/>
<evidence type="ECO:0000313" key="3">
    <source>
        <dbReference type="Proteomes" id="UP000079169"/>
    </source>
</evidence>
<protein>
    <submittedName>
        <fullName evidence="4 5">Histone-lysine N-methyltransferase NSD3</fullName>
    </submittedName>
</protein>
<dbReference type="AlphaFoldDB" id="A0A1S3D197"/>
<reference evidence="4 5" key="1">
    <citation type="submission" date="2025-04" db="UniProtKB">
        <authorList>
            <consortium name="RefSeq"/>
        </authorList>
    </citation>
    <scope>IDENTIFICATION</scope>
</reference>
<dbReference type="InterPro" id="IPR000313">
    <property type="entry name" value="PWWP_dom"/>
</dbReference>
<dbReference type="SMART" id="SM00293">
    <property type="entry name" value="PWWP"/>
    <property type="match status" value="1"/>
</dbReference>
<gene>
    <name evidence="4 5" type="primary">LOC103509368</name>
</gene>
<dbReference type="Pfam" id="PF00855">
    <property type="entry name" value="PWWP"/>
    <property type="match status" value="1"/>
</dbReference>
<dbReference type="SUPFAM" id="SSF63748">
    <property type="entry name" value="Tudor/PWWP/MBT"/>
    <property type="match status" value="1"/>
</dbReference>
<proteinExistence type="predicted"/>
<dbReference type="Proteomes" id="UP000079169">
    <property type="component" value="Unplaced"/>
</dbReference>
<evidence type="ECO:0000313" key="5">
    <source>
        <dbReference type="RefSeq" id="XP_008472201.1"/>
    </source>
</evidence>
<dbReference type="PROSITE" id="PS50812">
    <property type="entry name" value="PWWP"/>
    <property type="match status" value="1"/>
</dbReference>
<dbReference type="RefSeq" id="XP_008472200.1">
    <property type="nucleotide sequence ID" value="XM_008473978.3"/>
</dbReference>
<dbReference type="CDD" id="cd20144">
    <property type="entry name" value="PWWP_NSD_rpt1"/>
    <property type="match status" value="1"/>
</dbReference>
<feature type="compositionally biased region" description="Low complexity" evidence="1">
    <location>
        <begin position="154"/>
        <end position="171"/>
    </location>
</feature>
<feature type="domain" description="PWWP" evidence="2">
    <location>
        <begin position="10"/>
        <end position="71"/>
    </location>
</feature>
<keyword evidence="3" id="KW-1185">Reference proteome</keyword>
<accession>A0A1S3D197</accession>
<feature type="compositionally biased region" description="Basic and acidic residues" evidence="1">
    <location>
        <begin position="184"/>
        <end position="195"/>
    </location>
</feature>
<dbReference type="PaxDb" id="121845-A0A1S3D197"/>
<sequence length="283" mass="31103">MAKSSTDFSVGDLMWAKIGSYPYWPCIISTSPGTQNYQKPAKKGSLVHVHFFGDNGKHSWVSSSALMDFKGLEEFNKLKFKSGDTTKPQPGFNVKSNLKSAWDDAVKEIESVQKKESSKRLDAYYALYPLKMLSSSSGGSSKRKSVSSDEEVPAKIVKSAPPKKAIKAAVAESLQNGDTEEEESKSAKEVEEPKPDPAPVPTKSKKEPKSKKAAASEPKKQDTPEPKEPEEEPIDYKPIVSKIQETLQTIISNKKQLSLAKSLIQKIAELGVNNQLTDKTDVK</sequence>
<name>A0A1S3D197_DIACI</name>
<evidence type="ECO:0000259" key="2">
    <source>
        <dbReference type="PROSITE" id="PS50812"/>
    </source>
</evidence>
<evidence type="ECO:0000256" key="1">
    <source>
        <dbReference type="SAM" id="MobiDB-lite"/>
    </source>
</evidence>
<dbReference type="RefSeq" id="XP_008472201.1">
    <property type="nucleotide sequence ID" value="XM_008473979.3"/>
</dbReference>
<dbReference type="GeneID" id="103509368"/>
<feature type="compositionally biased region" description="Basic and acidic residues" evidence="1">
    <location>
        <begin position="217"/>
        <end position="227"/>
    </location>
</feature>
<feature type="region of interest" description="Disordered" evidence="1">
    <location>
        <begin position="135"/>
        <end position="237"/>
    </location>
</feature>
<evidence type="ECO:0000313" key="4">
    <source>
        <dbReference type="RefSeq" id="XP_008472200.1"/>
    </source>
</evidence>
<dbReference type="KEGG" id="dci:103509368"/>